<reference evidence="16 17" key="1">
    <citation type="submission" date="2018-01" db="EMBL/GenBank/DDBJ databases">
        <title>Complete genome sequence of Bacteriovorax stolpii DSM12778.</title>
        <authorList>
            <person name="Tang B."/>
            <person name="Chang J."/>
        </authorList>
    </citation>
    <scope>NUCLEOTIDE SEQUENCE [LARGE SCALE GENOMIC DNA]</scope>
    <source>
        <strain evidence="16 17">DSM 12778</strain>
    </source>
</reference>
<dbReference type="Pfam" id="PF19303">
    <property type="entry name" value="Anticodon_3"/>
    <property type="match status" value="1"/>
</dbReference>
<evidence type="ECO:0000313" key="17">
    <source>
        <dbReference type="Proteomes" id="UP000235584"/>
    </source>
</evidence>
<sequence>MSEKFYITTAIDYPNGKPHMGHALEKIVSDAYSRWHAFLGYETYFLTGTDENGQKLIESAKALGLETQKFVDENSAIFKKLCADLNVSNNDFIRTTEKRHHDVCVDLWKKLEAKGDVYFGVYSGNYCLACESFYTETQAPDNICPAHNTPLTKKEEEGYFFKMGAYQDWIIAYIKMNPNFIVPSSSYNEMLSRLEGDKLRDLPISRPNEGWGIPVPGNPKFVMYTWFDALINYYAAVAGTPNEKFWPASMHVIGKDITWFHTVIWPIMLHAAGIALPKQVYVHGMILAEDGKKMSKSLNNVIDPNDMLAKYPLDSFRYYLLRAIPAQSDGRFSEKELIEKHNAELGNSFGNLIMRVIKLYLKDNAPTVDGAGITQEVNFDENFKKMKEFMEKREHNKALEALWEGVNNMNQYVNTKEPWKLKEDKVALKQVVYNCLYSIHAISTLLSPFLPDTAKKALEPLGVKLGKYEDVKFGTTTYELSEPMPLFPKIDLPVEPKPEPKPKAPKQPKAPKGPKES</sequence>
<keyword evidence="6 12" id="KW-0436">Ligase</keyword>
<evidence type="ECO:0000256" key="7">
    <source>
        <dbReference type="ARBA" id="ARBA00022741"/>
    </source>
</evidence>
<evidence type="ECO:0000256" key="2">
    <source>
        <dbReference type="ARBA" id="ARBA00004496"/>
    </source>
</evidence>
<evidence type="ECO:0000256" key="6">
    <source>
        <dbReference type="ARBA" id="ARBA00022598"/>
    </source>
</evidence>
<dbReference type="GO" id="GO:0005524">
    <property type="term" value="F:ATP binding"/>
    <property type="evidence" value="ECO:0007669"/>
    <property type="project" value="UniProtKB-KW"/>
</dbReference>
<feature type="domain" description="Methionyl/Leucyl tRNA synthetase" evidence="14">
    <location>
        <begin position="148"/>
        <end position="356"/>
    </location>
</feature>
<keyword evidence="10 12" id="KW-0030">Aminoacyl-tRNA synthetase</keyword>
<dbReference type="PANTHER" id="PTHR43326">
    <property type="entry name" value="METHIONYL-TRNA SYNTHETASE"/>
    <property type="match status" value="1"/>
</dbReference>
<dbReference type="CDD" id="cd00814">
    <property type="entry name" value="MetRS_core"/>
    <property type="match status" value="1"/>
</dbReference>
<keyword evidence="8 12" id="KW-0067">ATP-binding</keyword>
<dbReference type="EMBL" id="CP025704">
    <property type="protein sequence ID" value="AUN97080.1"/>
    <property type="molecule type" value="Genomic_DNA"/>
</dbReference>
<dbReference type="GO" id="GO:0004825">
    <property type="term" value="F:methionine-tRNA ligase activity"/>
    <property type="evidence" value="ECO:0007669"/>
    <property type="project" value="UniProtKB-EC"/>
</dbReference>
<name>A0A2K9NNI7_BACTC</name>
<evidence type="ECO:0000256" key="5">
    <source>
        <dbReference type="ARBA" id="ARBA00022490"/>
    </source>
</evidence>
<dbReference type="PROSITE" id="PS00178">
    <property type="entry name" value="AA_TRNA_LIGASE_I"/>
    <property type="match status" value="1"/>
</dbReference>
<dbReference type="InterPro" id="IPR009080">
    <property type="entry name" value="tRNAsynth_Ia_anticodon-bd"/>
</dbReference>
<evidence type="ECO:0000259" key="15">
    <source>
        <dbReference type="Pfam" id="PF19303"/>
    </source>
</evidence>
<dbReference type="GO" id="GO:0006431">
    <property type="term" value="P:methionyl-tRNA aminoacylation"/>
    <property type="evidence" value="ECO:0007669"/>
    <property type="project" value="InterPro"/>
</dbReference>
<dbReference type="EC" id="6.1.1.10" evidence="3"/>
<dbReference type="KEGG" id="bsto:C0V70_02945"/>
<organism evidence="16 17">
    <name type="scientific">Bacteriovorax stolpii</name>
    <name type="common">Bdellovibrio stolpii</name>
    <dbReference type="NCBI Taxonomy" id="960"/>
    <lineage>
        <taxon>Bacteria</taxon>
        <taxon>Pseudomonadati</taxon>
        <taxon>Bdellovibrionota</taxon>
        <taxon>Bacteriovoracia</taxon>
        <taxon>Bacteriovoracales</taxon>
        <taxon>Bacteriovoracaceae</taxon>
        <taxon>Bacteriovorax</taxon>
    </lineage>
</organism>
<feature type="compositionally biased region" description="Basic and acidic residues" evidence="13">
    <location>
        <begin position="492"/>
        <end position="502"/>
    </location>
</feature>
<dbReference type="InterPro" id="IPR033911">
    <property type="entry name" value="MetRS_core"/>
</dbReference>
<dbReference type="PRINTS" id="PR01041">
    <property type="entry name" value="TRNASYNTHMET"/>
</dbReference>
<dbReference type="SUPFAM" id="SSF47323">
    <property type="entry name" value="Anticodon-binding domain of a subclass of class I aminoacyl-tRNA synthetases"/>
    <property type="match status" value="1"/>
</dbReference>
<dbReference type="InterPro" id="IPR001412">
    <property type="entry name" value="aa-tRNA-synth_I_CS"/>
</dbReference>
<dbReference type="Gene3D" id="2.170.220.10">
    <property type="match status" value="1"/>
</dbReference>
<dbReference type="InterPro" id="IPR014729">
    <property type="entry name" value="Rossmann-like_a/b/a_fold"/>
</dbReference>
<dbReference type="PANTHER" id="PTHR43326:SF2">
    <property type="entry name" value="METHIONINE--TRNA LIGASE"/>
    <property type="match status" value="1"/>
</dbReference>
<dbReference type="AlphaFoldDB" id="A0A2K9NNI7"/>
<dbReference type="RefSeq" id="WP_102242375.1">
    <property type="nucleotide sequence ID" value="NZ_CP025704.1"/>
</dbReference>
<accession>A0A2K9NNI7</accession>
<gene>
    <name evidence="16" type="ORF">C0V70_02945</name>
</gene>
<dbReference type="InterPro" id="IPR015413">
    <property type="entry name" value="Methionyl/Leucyl_tRNA_Synth"/>
</dbReference>
<evidence type="ECO:0000256" key="9">
    <source>
        <dbReference type="ARBA" id="ARBA00022917"/>
    </source>
</evidence>
<feature type="region of interest" description="Disordered" evidence="13">
    <location>
        <begin position="484"/>
        <end position="517"/>
    </location>
</feature>
<dbReference type="InterPro" id="IPR014758">
    <property type="entry name" value="Met-tRNA_synth"/>
</dbReference>
<comment type="similarity">
    <text evidence="12">Belongs to the class-I aminoacyl-tRNA synthetase family.</text>
</comment>
<dbReference type="Gene3D" id="3.40.50.620">
    <property type="entry name" value="HUPs"/>
    <property type="match status" value="1"/>
</dbReference>
<dbReference type="Pfam" id="PF09334">
    <property type="entry name" value="tRNA-synt_1g"/>
    <property type="match status" value="2"/>
</dbReference>
<comment type="function">
    <text evidence="1">Is required not only for elongation of protein synthesis but also for the initiation of all mRNA translation through initiator tRNA(fMet) aminoacylation.</text>
</comment>
<keyword evidence="9 12" id="KW-0648">Protein biosynthesis</keyword>
<comment type="subcellular location">
    <subcellularLocation>
        <location evidence="2">Cytoplasm</location>
    </subcellularLocation>
</comment>
<dbReference type="NCBIfam" id="TIGR00398">
    <property type="entry name" value="metG"/>
    <property type="match status" value="1"/>
</dbReference>
<dbReference type="InterPro" id="IPR023457">
    <property type="entry name" value="Met-tRNA_synth_2"/>
</dbReference>
<evidence type="ECO:0000256" key="10">
    <source>
        <dbReference type="ARBA" id="ARBA00023146"/>
    </source>
</evidence>
<keyword evidence="17" id="KW-1185">Reference proteome</keyword>
<keyword evidence="5" id="KW-0963">Cytoplasm</keyword>
<evidence type="ECO:0000256" key="8">
    <source>
        <dbReference type="ARBA" id="ARBA00022840"/>
    </source>
</evidence>
<evidence type="ECO:0000256" key="1">
    <source>
        <dbReference type="ARBA" id="ARBA00003314"/>
    </source>
</evidence>
<evidence type="ECO:0000256" key="12">
    <source>
        <dbReference type="RuleBase" id="RU363039"/>
    </source>
</evidence>
<protein>
    <recommendedName>
        <fullName evidence="4">Methionine--tRNA ligase</fullName>
        <ecNumber evidence="3">6.1.1.10</ecNumber>
    </recommendedName>
    <alternativeName>
        <fullName evidence="11">Methionyl-tRNA synthetase</fullName>
    </alternativeName>
</protein>
<dbReference type="Gene3D" id="1.10.730.10">
    <property type="entry name" value="Isoleucyl-tRNA Synthetase, Domain 1"/>
    <property type="match status" value="1"/>
</dbReference>
<evidence type="ECO:0000256" key="4">
    <source>
        <dbReference type="ARBA" id="ARBA00018753"/>
    </source>
</evidence>
<dbReference type="InterPro" id="IPR041872">
    <property type="entry name" value="Anticodon_Met"/>
</dbReference>
<evidence type="ECO:0000256" key="11">
    <source>
        <dbReference type="ARBA" id="ARBA00030904"/>
    </source>
</evidence>
<evidence type="ECO:0000256" key="3">
    <source>
        <dbReference type="ARBA" id="ARBA00012838"/>
    </source>
</evidence>
<dbReference type="Proteomes" id="UP000235584">
    <property type="component" value="Chromosome"/>
</dbReference>
<keyword evidence="7 12" id="KW-0547">Nucleotide-binding</keyword>
<evidence type="ECO:0000313" key="16">
    <source>
        <dbReference type="EMBL" id="AUN97080.1"/>
    </source>
</evidence>
<dbReference type="SUPFAM" id="SSF52374">
    <property type="entry name" value="Nucleotidylyl transferase"/>
    <property type="match status" value="1"/>
</dbReference>
<evidence type="ECO:0000256" key="13">
    <source>
        <dbReference type="SAM" id="MobiDB-lite"/>
    </source>
</evidence>
<dbReference type="GO" id="GO:0005737">
    <property type="term" value="C:cytoplasm"/>
    <property type="evidence" value="ECO:0007669"/>
    <property type="project" value="UniProtKB-SubCell"/>
</dbReference>
<evidence type="ECO:0000259" key="14">
    <source>
        <dbReference type="Pfam" id="PF09334"/>
    </source>
</evidence>
<dbReference type="CDD" id="cd07957">
    <property type="entry name" value="Anticodon_Ia_Met"/>
    <property type="match status" value="1"/>
</dbReference>
<feature type="domain" description="Methionyl/Leucyl tRNA synthetase" evidence="14">
    <location>
        <begin position="6"/>
        <end position="146"/>
    </location>
</feature>
<dbReference type="OrthoDB" id="9810191at2"/>
<feature type="domain" description="Methionyl-tRNA synthetase anticodon-binding" evidence="15">
    <location>
        <begin position="381"/>
        <end position="466"/>
    </location>
</feature>
<proteinExistence type="inferred from homology"/>